<dbReference type="EMBL" id="LBTI01000008">
    <property type="protein sequence ID" value="KKQ37823.1"/>
    <property type="molecule type" value="Genomic_DNA"/>
</dbReference>
<sequence>MEPKGRNDGHVFDYSKITDQIFIGSDLCKGGVCLIHGEEFKKLGVKVELNLSAENNELPPKDIETYLWLPVVDGYAPSQEQLEMGTSLMDTAVNAGKNVFVHCKNGHARSPTLVVAYLVKYNGMSLEDALGLITEKRPETHIEDNQRKALLEFVKS</sequence>
<evidence type="ECO:0000259" key="4">
    <source>
        <dbReference type="PROSITE" id="PS50056"/>
    </source>
</evidence>
<dbReference type="InterPro" id="IPR016130">
    <property type="entry name" value="Tyr_Pase_AS"/>
</dbReference>
<dbReference type="FunFam" id="3.90.190.10:FF:000157">
    <property type="entry name" value="Protein-tyrosine phosphatase"/>
    <property type="match status" value="1"/>
</dbReference>
<dbReference type="AlphaFoldDB" id="A0A0G0H3I6"/>
<evidence type="ECO:0000313" key="6">
    <source>
        <dbReference type="Proteomes" id="UP000034591"/>
    </source>
</evidence>
<reference evidence="5 6" key="1">
    <citation type="journal article" date="2015" name="Nature">
        <title>rRNA introns, odd ribosomes, and small enigmatic genomes across a large radiation of phyla.</title>
        <authorList>
            <person name="Brown C.T."/>
            <person name="Hug L.A."/>
            <person name="Thomas B.C."/>
            <person name="Sharon I."/>
            <person name="Castelle C.J."/>
            <person name="Singh A."/>
            <person name="Wilkins M.J."/>
            <person name="Williams K.H."/>
            <person name="Banfield J.F."/>
        </authorList>
    </citation>
    <scope>NUCLEOTIDE SEQUENCE [LARGE SCALE GENOMIC DNA]</scope>
</reference>
<dbReference type="InterPro" id="IPR000340">
    <property type="entry name" value="Dual-sp_phosphatase_cat-dom"/>
</dbReference>
<gene>
    <name evidence="5" type="ORF">US53_C0008G0014</name>
</gene>
<dbReference type="STRING" id="1618545.US53_C0008G0014"/>
<accession>A0A0G0H3I6</accession>
<dbReference type="SUPFAM" id="SSF52799">
    <property type="entry name" value="(Phosphotyrosine protein) phosphatases II"/>
    <property type="match status" value="1"/>
</dbReference>
<organism evidence="5 6">
    <name type="scientific">Candidatus Woesebacteria bacterium GW2011_GWA1_37_7</name>
    <dbReference type="NCBI Taxonomy" id="1618545"/>
    <lineage>
        <taxon>Bacteria</taxon>
        <taxon>Candidatus Woeseibacteriota</taxon>
    </lineage>
</organism>
<dbReference type="PROSITE" id="PS50056">
    <property type="entry name" value="TYR_PHOSPHATASE_2"/>
    <property type="match status" value="1"/>
</dbReference>
<evidence type="ECO:0000256" key="1">
    <source>
        <dbReference type="ARBA" id="ARBA00022801"/>
    </source>
</evidence>
<comment type="caution">
    <text evidence="5">The sequence shown here is derived from an EMBL/GenBank/DDBJ whole genome shotgun (WGS) entry which is preliminary data.</text>
</comment>
<dbReference type="InterPro" id="IPR029021">
    <property type="entry name" value="Prot-tyrosine_phosphatase-like"/>
</dbReference>
<evidence type="ECO:0000313" key="5">
    <source>
        <dbReference type="EMBL" id="KKQ37823.1"/>
    </source>
</evidence>
<dbReference type="PANTHER" id="PTHR10159">
    <property type="entry name" value="DUAL SPECIFICITY PROTEIN PHOSPHATASE"/>
    <property type="match status" value="1"/>
</dbReference>
<dbReference type="PROSITE" id="PS50054">
    <property type="entry name" value="TYR_PHOSPHATASE_DUAL"/>
    <property type="match status" value="1"/>
</dbReference>
<name>A0A0G0H3I6_9BACT</name>
<dbReference type="PANTHER" id="PTHR10159:SF519">
    <property type="entry name" value="DUAL SPECIFICITY PROTEIN PHOSPHATASE MPK3"/>
    <property type="match status" value="1"/>
</dbReference>
<keyword evidence="1" id="KW-0378">Hydrolase</keyword>
<dbReference type="Gene3D" id="3.90.190.10">
    <property type="entry name" value="Protein tyrosine phosphatase superfamily"/>
    <property type="match status" value="1"/>
</dbReference>
<dbReference type="Pfam" id="PF00782">
    <property type="entry name" value="DSPc"/>
    <property type="match status" value="1"/>
</dbReference>
<evidence type="ECO:0000259" key="3">
    <source>
        <dbReference type="PROSITE" id="PS50054"/>
    </source>
</evidence>
<dbReference type="InterPro" id="IPR020422">
    <property type="entry name" value="TYR_PHOSPHATASE_DUAL_dom"/>
</dbReference>
<feature type="domain" description="Tyrosine specific protein phosphatases" evidence="4">
    <location>
        <begin position="79"/>
        <end position="148"/>
    </location>
</feature>
<proteinExistence type="predicted"/>
<dbReference type="SMART" id="SM00195">
    <property type="entry name" value="DSPc"/>
    <property type="match status" value="1"/>
</dbReference>
<keyword evidence="2" id="KW-0904">Protein phosphatase</keyword>
<dbReference type="GO" id="GO:0004721">
    <property type="term" value="F:phosphoprotein phosphatase activity"/>
    <property type="evidence" value="ECO:0007669"/>
    <property type="project" value="UniProtKB-KW"/>
</dbReference>
<dbReference type="Proteomes" id="UP000034591">
    <property type="component" value="Unassembled WGS sequence"/>
</dbReference>
<dbReference type="InterPro" id="IPR000387">
    <property type="entry name" value="Tyr_Pase_dom"/>
</dbReference>
<feature type="domain" description="Tyrosine-protein phosphatase" evidence="3">
    <location>
        <begin position="13"/>
        <end position="156"/>
    </location>
</feature>
<dbReference type="CDD" id="cd14498">
    <property type="entry name" value="DSP"/>
    <property type="match status" value="1"/>
</dbReference>
<dbReference type="PROSITE" id="PS00383">
    <property type="entry name" value="TYR_PHOSPHATASE_1"/>
    <property type="match status" value="1"/>
</dbReference>
<evidence type="ECO:0000256" key="2">
    <source>
        <dbReference type="ARBA" id="ARBA00022912"/>
    </source>
</evidence>
<protein>
    <submittedName>
        <fullName evidence="5">Dual specificity protein phosphatase</fullName>
    </submittedName>
</protein>